<dbReference type="GO" id="GO:0005975">
    <property type="term" value="P:carbohydrate metabolic process"/>
    <property type="evidence" value="ECO:0007669"/>
    <property type="project" value="InterPro"/>
</dbReference>
<dbReference type="AlphaFoldDB" id="B9BIW9"/>
<dbReference type="SUPFAM" id="SSF51445">
    <property type="entry name" value="(Trans)glycosidases"/>
    <property type="match status" value="1"/>
</dbReference>
<reference evidence="5 6" key="1">
    <citation type="journal article" date="2012" name="J. Bacteriol.">
        <title>Draft Genome Sequence Determination for Cystic Fibrosis and Chronic Granulomatous Disease Burkholderia multivorans Isolates.</title>
        <authorList>
            <person name="Varga J.J."/>
            <person name="Losada L."/>
            <person name="Zelazny A.M."/>
            <person name="Brinkac L."/>
            <person name="Harkins D."/>
            <person name="Radune D."/>
            <person name="Hostetler J."/>
            <person name="Sampaio E.P."/>
            <person name="Ronning C.M."/>
            <person name="Nierman W.C."/>
            <person name="Greenberg D.E."/>
            <person name="Holland S.M."/>
            <person name="Goldberg J.B."/>
        </authorList>
    </citation>
    <scope>NUCLEOTIDE SEQUENCE [LARGE SCALE GENOMIC DNA]</scope>
    <source>
        <strain evidence="5 6">CGD2</strain>
    </source>
</reference>
<dbReference type="Pfam" id="PF14310">
    <property type="entry name" value="Fn3-like"/>
    <property type="match status" value="1"/>
</dbReference>
<dbReference type="GO" id="GO:0004553">
    <property type="term" value="F:hydrolase activity, hydrolyzing O-glycosyl compounds"/>
    <property type="evidence" value="ECO:0007669"/>
    <property type="project" value="InterPro"/>
</dbReference>
<feature type="region of interest" description="Disordered" evidence="3">
    <location>
        <begin position="1"/>
        <end position="23"/>
    </location>
</feature>
<organism evidence="5 6">
    <name type="scientific">Burkholderia multivorans CGD2</name>
    <dbReference type="NCBI Taxonomy" id="513052"/>
    <lineage>
        <taxon>Bacteria</taxon>
        <taxon>Pseudomonadati</taxon>
        <taxon>Pseudomonadota</taxon>
        <taxon>Betaproteobacteria</taxon>
        <taxon>Burkholderiales</taxon>
        <taxon>Burkholderiaceae</taxon>
        <taxon>Burkholderia</taxon>
        <taxon>Burkholderia cepacia complex</taxon>
    </lineage>
</organism>
<sequence>MPPRLTPHRQPNAFGANPPDARSSRYIRTTRNTIMESNMRDKLWPAAVLAAALCTGVHAGTNDFSSAADAADAFASSAAQRRADLLVRKMTLDEKLQFIHSQYEMSKVPGGGAGYIQGVPRLGIPDLNMVDSATGSGSTSQASTTFPATIAVAASWDRRLSYDYGKQVAIQLRAQGFGMGLGGGTNLAREPRGGRLFEYLGEDPLLAGDLLAERTLATQRQKVIATIKHYAGNEQEHGRMGGNSQIDERTLRELYLLPFEIAAKRGRPGSVMCSYNRLNGTYACENNHLLNDVLKNEWGFEGQVQSDWGATHSTAAAINAGLDEEEDVGPSVYLTPAAVKQAIANGSVSTARLDDMVRRKLAVMIRVGVMDDPAKTGGAIDFAAANRFAQSVAEQSIVLLKNDGNQLPLVASSLSRIAVIGGHADAAVMSGGGSGNTRDPVTGSFAGCGGLAFGTSTGCSWWRNPWLKVDVPIVAAIRALAPAAQVTFAGNSDQQSPFRAYTQQEIDQAAALAARSDVAIVVVAQPAGEDFGDLQSLSLANPSNQDALVEAVARANPHTIVVVQSGNPVLMPWKDRVSAIVEAWYPGEGGGKAIANVLFGAVNPSGKLPVTFPARDQDTPTWGQNGAFESDPVYAEKLNMGYRWYDAHNIKPMFEFGYGLSYTHFAYSGLSVSKQRDGSLNVAFTVRNDGRVAGAETPQVYLGVPYKDEPPKRLVGWEKIRLNPGETRHVRITVSPRMQSVWDTARNGWRYVPGGTVYVGASSRDIRLQGS</sequence>
<dbReference type="Proteomes" id="UP000004535">
    <property type="component" value="Unassembled WGS sequence"/>
</dbReference>
<proteinExistence type="inferred from homology"/>
<dbReference type="SMART" id="SM01217">
    <property type="entry name" value="Fn3_like"/>
    <property type="match status" value="1"/>
</dbReference>
<dbReference type="InterPro" id="IPR026891">
    <property type="entry name" value="Fn3-like"/>
</dbReference>
<dbReference type="Gene3D" id="2.60.40.10">
    <property type="entry name" value="Immunoglobulins"/>
    <property type="match status" value="1"/>
</dbReference>
<dbReference type="Gene3D" id="3.20.20.300">
    <property type="entry name" value="Glycoside hydrolase, family 3, N-terminal domain"/>
    <property type="match status" value="1"/>
</dbReference>
<dbReference type="InterPro" id="IPR013783">
    <property type="entry name" value="Ig-like_fold"/>
</dbReference>
<comment type="similarity">
    <text evidence="1">Belongs to the glycosyl hydrolase 3 family.</text>
</comment>
<dbReference type="InterPro" id="IPR001764">
    <property type="entry name" value="Glyco_hydro_3_N"/>
</dbReference>
<protein>
    <submittedName>
        <fullName evidence="5">Glycosyl hydrolase family 3 N domain protein</fullName>
    </submittedName>
</protein>
<evidence type="ECO:0000313" key="5">
    <source>
        <dbReference type="EMBL" id="EEE09652.1"/>
    </source>
</evidence>
<dbReference type="InterPro" id="IPR002772">
    <property type="entry name" value="Glyco_hydro_3_C"/>
</dbReference>
<name>B9BIW9_9BURK</name>
<evidence type="ECO:0000259" key="4">
    <source>
        <dbReference type="SMART" id="SM01217"/>
    </source>
</evidence>
<dbReference type="Gene3D" id="3.40.50.1700">
    <property type="entry name" value="Glycoside hydrolase family 3 C-terminal domain"/>
    <property type="match status" value="1"/>
</dbReference>
<evidence type="ECO:0000256" key="1">
    <source>
        <dbReference type="ARBA" id="ARBA00005336"/>
    </source>
</evidence>
<gene>
    <name evidence="5" type="ORF">BURMUCGD2_5025</name>
</gene>
<dbReference type="EMBL" id="ACFC01000001">
    <property type="protein sequence ID" value="EEE09652.1"/>
    <property type="molecule type" value="Genomic_DNA"/>
</dbReference>
<dbReference type="PANTHER" id="PTHR42715:SF10">
    <property type="entry name" value="BETA-GLUCOSIDASE"/>
    <property type="match status" value="1"/>
</dbReference>
<evidence type="ECO:0000256" key="3">
    <source>
        <dbReference type="SAM" id="MobiDB-lite"/>
    </source>
</evidence>
<dbReference type="InterPro" id="IPR050288">
    <property type="entry name" value="Cellulose_deg_GH3"/>
</dbReference>
<dbReference type="InterPro" id="IPR036881">
    <property type="entry name" value="Glyco_hydro_3_C_sf"/>
</dbReference>
<dbReference type="PRINTS" id="PR00133">
    <property type="entry name" value="GLHYDRLASE3"/>
</dbReference>
<evidence type="ECO:0000313" key="6">
    <source>
        <dbReference type="Proteomes" id="UP000004535"/>
    </source>
</evidence>
<comment type="caution">
    <text evidence="5">The sequence shown here is derived from an EMBL/GenBank/DDBJ whole genome shotgun (WGS) entry which is preliminary data.</text>
</comment>
<dbReference type="InterPro" id="IPR017853">
    <property type="entry name" value="GH"/>
</dbReference>
<dbReference type="PANTHER" id="PTHR42715">
    <property type="entry name" value="BETA-GLUCOSIDASE"/>
    <property type="match status" value="1"/>
</dbReference>
<feature type="domain" description="Fibronectin type III-like" evidence="4">
    <location>
        <begin position="696"/>
        <end position="763"/>
    </location>
</feature>
<evidence type="ECO:0000256" key="2">
    <source>
        <dbReference type="ARBA" id="ARBA00022801"/>
    </source>
</evidence>
<dbReference type="Pfam" id="PF01915">
    <property type="entry name" value="Glyco_hydro_3_C"/>
    <property type="match status" value="1"/>
</dbReference>
<dbReference type="SUPFAM" id="SSF52279">
    <property type="entry name" value="Beta-D-glucan exohydrolase, C-terminal domain"/>
    <property type="match status" value="1"/>
</dbReference>
<dbReference type="Pfam" id="PF00933">
    <property type="entry name" value="Glyco_hydro_3"/>
    <property type="match status" value="1"/>
</dbReference>
<keyword evidence="2 5" id="KW-0378">Hydrolase</keyword>
<dbReference type="InterPro" id="IPR036962">
    <property type="entry name" value="Glyco_hydro_3_N_sf"/>
</dbReference>
<accession>B9BIW9</accession>